<dbReference type="EMBL" id="ML992672">
    <property type="protein sequence ID" value="KAF2212878.1"/>
    <property type="molecule type" value="Genomic_DNA"/>
</dbReference>
<proteinExistence type="predicted"/>
<reference evidence="2" key="1">
    <citation type="journal article" date="2020" name="Stud. Mycol.">
        <title>101 Dothideomycetes genomes: a test case for predicting lifestyles and emergence of pathogens.</title>
        <authorList>
            <person name="Haridas S."/>
            <person name="Albert R."/>
            <person name="Binder M."/>
            <person name="Bloem J."/>
            <person name="Labutti K."/>
            <person name="Salamov A."/>
            <person name="Andreopoulos B."/>
            <person name="Baker S."/>
            <person name="Barry K."/>
            <person name="Bills G."/>
            <person name="Bluhm B."/>
            <person name="Cannon C."/>
            <person name="Castanera R."/>
            <person name="Culley D."/>
            <person name="Daum C."/>
            <person name="Ezra D."/>
            <person name="Gonzalez J."/>
            <person name="Henrissat B."/>
            <person name="Kuo A."/>
            <person name="Liang C."/>
            <person name="Lipzen A."/>
            <person name="Lutzoni F."/>
            <person name="Magnuson J."/>
            <person name="Mondo S."/>
            <person name="Nolan M."/>
            <person name="Ohm R."/>
            <person name="Pangilinan J."/>
            <person name="Park H.-J."/>
            <person name="Ramirez L."/>
            <person name="Alfaro M."/>
            <person name="Sun H."/>
            <person name="Tritt A."/>
            <person name="Yoshinaga Y."/>
            <person name="Zwiers L.-H."/>
            <person name="Turgeon B."/>
            <person name="Goodwin S."/>
            <person name="Spatafora J."/>
            <person name="Crous P."/>
            <person name="Grigoriev I."/>
        </authorList>
    </citation>
    <scope>NUCLEOTIDE SEQUENCE</scope>
    <source>
        <strain evidence="2">SCOH1-5</strain>
    </source>
</reference>
<gene>
    <name evidence="2" type="ORF">CERZMDRAFT_90684</name>
</gene>
<accession>A0A6A6FI27</accession>
<name>A0A6A6FI27_9PEZI</name>
<evidence type="ECO:0000256" key="1">
    <source>
        <dbReference type="SAM" id="MobiDB-lite"/>
    </source>
</evidence>
<keyword evidence="3" id="KW-1185">Reference proteome</keyword>
<protein>
    <submittedName>
        <fullName evidence="2">Uncharacterized protein</fullName>
    </submittedName>
</protein>
<dbReference type="AlphaFoldDB" id="A0A6A6FI27"/>
<dbReference type="Proteomes" id="UP000799539">
    <property type="component" value="Unassembled WGS sequence"/>
</dbReference>
<evidence type="ECO:0000313" key="3">
    <source>
        <dbReference type="Proteomes" id="UP000799539"/>
    </source>
</evidence>
<feature type="region of interest" description="Disordered" evidence="1">
    <location>
        <begin position="26"/>
        <end position="46"/>
    </location>
</feature>
<evidence type="ECO:0000313" key="2">
    <source>
        <dbReference type="EMBL" id="KAF2212878.1"/>
    </source>
</evidence>
<organism evidence="2 3">
    <name type="scientific">Cercospora zeae-maydis SCOH1-5</name>
    <dbReference type="NCBI Taxonomy" id="717836"/>
    <lineage>
        <taxon>Eukaryota</taxon>
        <taxon>Fungi</taxon>
        <taxon>Dikarya</taxon>
        <taxon>Ascomycota</taxon>
        <taxon>Pezizomycotina</taxon>
        <taxon>Dothideomycetes</taxon>
        <taxon>Dothideomycetidae</taxon>
        <taxon>Mycosphaerellales</taxon>
        <taxon>Mycosphaerellaceae</taxon>
        <taxon>Cercospora</taxon>
    </lineage>
</organism>
<sequence length="87" mass="9852">MHSKQFCWSPAKNSLTDSQVLSIRPFSRVQEGPTKGTAKELPKRHGLPTRVTTFRAGTGHEGLQAVQNEKVLQRVWDLRRSFHVSVL</sequence>